<dbReference type="InterPro" id="IPR011009">
    <property type="entry name" value="Kinase-like_dom_sf"/>
</dbReference>
<evidence type="ECO:0000256" key="1">
    <source>
        <dbReference type="ARBA" id="ARBA00022741"/>
    </source>
</evidence>
<protein>
    <recommendedName>
        <fullName evidence="4">Protein kinase domain-containing protein</fullName>
    </recommendedName>
</protein>
<evidence type="ECO:0000256" key="3">
    <source>
        <dbReference type="SAM" id="MobiDB-lite"/>
    </source>
</evidence>
<dbReference type="Gene3D" id="1.10.510.10">
    <property type="entry name" value="Transferase(Phosphotransferase) domain 1"/>
    <property type="match status" value="1"/>
</dbReference>
<evidence type="ECO:0000313" key="6">
    <source>
        <dbReference type="Proteomes" id="UP001159364"/>
    </source>
</evidence>
<keyword evidence="1" id="KW-0547">Nucleotide-binding</keyword>
<dbReference type="AlphaFoldDB" id="A0AAV8SBP2"/>
<dbReference type="GO" id="GO:0005886">
    <property type="term" value="C:plasma membrane"/>
    <property type="evidence" value="ECO:0007669"/>
    <property type="project" value="TreeGrafter"/>
</dbReference>
<reference evidence="5 6" key="1">
    <citation type="submission" date="2021-09" db="EMBL/GenBank/DDBJ databases">
        <title>Genomic insights and catalytic innovation underlie evolution of tropane alkaloids biosynthesis.</title>
        <authorList>
            <person name="Wang Y.-J."/>
            <person name="Tian T."/>
            <person name="Huang J.-P."/>
            <person name="Huang S.-X."/>
        </authorList>
    </citation>
    <scope>NUCLEOTIDE SEQUENCE [LARGE SCALE GENOMIC DNA]</scope>
    <source>
        <strain evidence="5">KIB-2018</strain>
        <tissue evidence="5">Leaf</tissue>
    </source>
</reference>
<feature type="domain" description="Protein kinase" evidence="4">
    <location>
        <begin position="282"/>
        <end position="554"/>
    </location>
</feature>
<dbReference type="InterPro" id="IPR001245">
    <property type="entry name" value="Ser-Thr/Tyr_kinase_cat_dom"/>
</dbReference>
<feature type="compositionally biased region" description="Basic and acidic residues" evidence="3">
    <location>
        <begin position="254"/>
        <end position="263"/>
    </location>
</feature>
<gene>
    <name evidence="5" type="ORF">K2173_026300</name>
</gene>
<name>A0AAV8SBP2_9ROSI</name>
<dbReference type="PROSITE" id="PS50011">
    <property type="entry name" value="PROTEIN_KINASE_DOM"/>
    <property type="match status" value="1"/>
</dbReference>
<proteinExistence type="predicted"/>
<comment type="caution">
    <text evidence="5">The sequence shown here is derived from an EMBL/GenBank/DDBJ whole genome shotgun (WGS) entry which is preliminary data.</text>
</comment>
<evidence type="ECO:0000256" key="2">
    <source>
        <dbReference type="ARBA" id="ARBA00022840"/>
    </source>
</evidence>
<sequence length="561" mass="64062">MFPIPKRRENSKQSTVIVILDGVKVSAEKKGVSALCRAMSNGHAEILVLTLLHMKASESDPGPEFGKYNQSSETDSYIRFLQEEISQRKEVYREIFRPFYYACESNGVKFQVKIAAGFPLKDIIVEESNNVKATEILMDSSLARYLRFQLNGTDCDVLLVNDDESIITNEGLESWTGRDKTRDSGSSKLTKVFRSKEEPFILNLVPAIGSECRDFSASLPSSISKDISHKTRCNPYEKSRNLSKHKPSSQDSHTISDEHENQDGHPINRAYILLGLPLQLGWEVIMEMSQGFKSEMRIGKTKNCSTYCGYFNDCQCFVLVKRFRGDSDGVLEAEKKAALSLHHKNIMTLIGYHRSENGTILVFPFVHDLIRRHWELTFQDKMKIAIEIGQALRYMHEECPRGPTIHGDLRFSNIFLTIDLHPMISGFAHAKWLRPEQELDDYTDDFASPWCQTLHPLDHRAMEFLKSDILYFGVLLLRLFCRKEVPMDDKMLIEWARPFLVQGAFHVLLDESSDDLDIHELYRVMTIATLCIKINPASRPSMSEILSILKGETFCAMHSSP</sequence>
<evidence type="ECO:0000313" key="5">
    <source>
        <dbReference type="EMBL" id="KAJ8749651.1"/>
    </source>
</evidence>
<dbReference type="Pfam" id="PF07714">
    <property type="entry name" value="PK_Tyr_Ser-Thr"/>
    <property type="match status" value="1"/>
</dbReference>
<dbReference type="GO" id="GO:0005524">
    <property type="term" value="F:ATP binding"/>
    <property type="evidence" value="ECO:0007669"/>
    <property type="project" value="UniProtKB-KW"/>
</dbReference>
<dbReference type="SUPFAM" id="SSF56112">
    <property type="entry name" value="Protein kinase-like (PK-like)"/>
    <property type="match status" value="1"/>
</dbReference>
<dbReference type="Gene3D" id="3.30.200.20">
    <property type="entry name" value="Phosphorylase Kinase, domain 1"/>
    <property type="match status" value="1"/>
</dbReference>
<dbReference type="EMBL" id="JAIWQS010000012">
    <property type="protein sequence ID" value="KAJ8749651.1"/>
    <property type="molecule type" value="Genomic_DNA"/>
</dbReference>
<keyword evidence="2" id="KW-0067">ATP-binding</keyword>
<dbReference type="Proteomes" id="UP001159364">
    <property type="component" value="Linkage Group LG12"/>
</dbReference>
<evidence type="ECO:0000259" key="4">
    <source>
        <dbReference type="PROSITE" id="PS50011"/>
    </source>
</evidence>
<dbReference type="InterPro" id="IPR000719">
    <property type="entry name" value="Prot_kinase_dom"/>
</dbReference>
<keyword evidence="6" id="KW-1185">Reference proteome</keyword>
<dbReference type="GO" id="GO:0004672">
    <property type="term" value="F:protein kinase activity"/>
    <property type="evidence" value="ECO:0007669"/>
    <property type="project" value="InterPro"/>
</dbReference>
<accession>A0AAV8SBP2</accession>
<organism evidence="5 6">
    <name type="scientific">Erythroxylum novogranatense</name>
    <dbReference type="NCBI Taxonomy" id="1862640"/>
    <lineage>
        <taxon>Eukaryota</taxon>
        <taxon>Viridiplantae</taxon>
        <taxon>Streptophyta</taxon>
        <taxon>Embryophyta</taxon>
        <taxon>Tracheophyta</taxon>
        <taxon>Spermatophyta</taxon>
        <taxon>Magnoliopsida</taxon>
        <taxon>eudicotyledons</taxon>
        <taxon>Gunneridae</taxon>
        <taxon>Pentapetalae</taxon>
        <taxon>rosids</taxon>
        <taxon>fabids</taxon>
        <taxon>Malpighiales</taxon>
        <taxon>Erythroxylaceae</taxon>
        <taxon>Erythroxylum</taxon>
    </lineage>
</organism>
<dbReference type="PANTHER" id="PTHR27001">
    <property type="entry name" value="OS01G0253100 PROTEIN"/>
    <property type="match status" value="1"/>
</dbReference>
<feature type="region of interest" description="Disordered" evidence="3">
    <location>
        <begin position="230"/>
        <end position="263"/>
    </location>
</feature>
<dbReference type="PANTHER" id="PTHR27001:SF801">
    <property type="entry name" value="INACTIVE PROTEIN KINASE SELMODRAFT_444075-LIKE"/>
    <property type="match status" value="1"/>
</dbReference>